<organism evidence="7 8">
    <name type="scientific">Enterococcus hulanensis</name>
    <dbReference type="NCBI Taxonomy" id="2559929"/>
    <lineage>
        <taxon>Bacteria</taxon>
        <taxon>Bacillati</taxon>
        <taxon>Bacillota</taxon>
        <taxon>Bacilli</taxon>
        <taxon>Lactobacillales</taxon>
        <taxon>Enterococcaceae</taxon>
        <taxon>Enterococcus</taxon>
    </lineage>
</organism>
<evidence type="ECO:0000313" key="8">
    <source>
        <dbReference type="Proteomes" id="UP001252875"/>
    </source>
</evidence>
<dbReference type="RefSeq" id="WP_311822561.1">
    <property type="nucleotide sequence ID" value="NZ_JARPYF010000003.1"/>
</dbReference>
<keyword evidence="3" id="KW-0520">NAD</keyword>
<evidence type="ECO:0000259" key="6">
    <source>
        <dbReference type="Pfam" id="PF02826"/>
    </source>
</evidence>
<evidence type="ECO:0000256" key="1">
    <source>
        <dbReference type="ARBA" id="ARBA00005854"/>
    </source>
</evidence>
<keyword evidence="2 4" id="KW-0560">Oxidoreductase</keyword>
<dbReference type="Pfam" id="PF00389">
    <property type="entry name" value="2-Hacid_dh"/>
    <property type="match status" value="1"/>
</dbReference>
<evidence type="ECO:0000256" key="3">
    <source>
        <dbReference type="ARBA" id="ARBA00023027"/>
    </source>
</evidence>
<evidence type="ECO:0000256" key="2">
    <source>
        <dbReference type="ARBA" id="ARBA00023002"/>
    </source>
</evidence>
<comment type="caution">
    <text evidence="7">The sequence shown here is derived from an EMBL/GenBank/DDBJ whole genome shotgun (WGS) entry which is preliminary data.</text>
</comment>
<dbReference type="InterPro" id="IPR029753">
    <property type="entry name" value="D-isomer_DH_CS"/>
</dbReference>
<dbReference type="Proteomes" id="UP001252875">
    <property type="component" value="Unassembled WGS sequence"/>
</dbReference>
<keyword evidence="8" id="KW-1185">Reference proteome</keyword>
<dbReference type="Pfam" id="PF02826">
    <property type="entry name" value="2-Hacid_dh_C"/>
    <property type="match status" value="1"/>
</dbReference>
<dbReference type="EMBL" id="JARPYI010000007">
    <property type="protein sequence ID" value="MDT2600720.1"/>
    <property type="molecule type" value="Genomic_DNA"/>
</dbReference>
<dbReference type="PANTHER" id="PTHR42789">
    <property type="entry name" value="D-ISOMER SPECIFIC 2-HYDROXYACID DEHYDROGENASE FAMILY PROTEIN (AFU_ORTHOLOGUE AFUA_6G10090)"/>
    <property type="match status" value="1"/>
</dbReference>
<dbReference type="InterPro" id="IPR006140">
    <property type="entry name" value="D-isomer_DH_NAD-bd"/>
</dbReference>
<dbReference type="PROSITE" id="PS00671">
    <property type="entry name" value="D_2_HYDROXYACID_DH_3"/>
    <property type="match status" value="1"/>
</dbReference>
<dbReference type="CDD" id="cd12171">
    <property type="entry name" value="2-Hacid_dh_10"/>
    <property type="match status" value="1"/>
</dbReference>
<protein>
    <submittedName>
        <fullName evidence="7">2-hydroxyacid dehydrogenase</fullName>
    </submittedName>
</protein>
<dbReference type="SUPFAM" id="SSF51735">
    <property type="entry name" value="NAD(P)-binding Rossmann-fold domains"/>
    <property type="match status" value="1"/>
</dbReference>
<comment type="similarity">
    <text evidence="1 4">Belongs to the D-isomer specific 2-hydroxyacid dehydrogenase family.</text>
</comment>
<gene>
    <name evidence="7" type="ORF">P7D85_13105</name>
</gene>
<dbReference type="InterPro" id="IPR036291">
    <property type="entry name" value="NAD(P)-bd_dom_sf"/>
</dbReference>
<evidence type="ECO:0000256" key="4">
    <source>
        <dbReference type="RuleBase" id="RU003719"/>
    </source>
</evidence>
<accession>A0ABU3F0S8</accession>
<dbReference type="PANTHER" id="PTHR42789:SF1">
    <property type="entry name" value="D-ISOMER SPECIFIC 2-HYDROXYACID DEHYDROGENASE FAMILY PROTEIN (AFU_ORTHOLOGUE AFUA_6G10090)"/>
    <property type="match status" value="1"/>
</dbReference>
<dbReference type="Gene3D" id="3.40.50.720">
    <property type="entry name" value="NAD(P)-binding Rossmann-like Domain"/>
    <property type="match status" value="2"/>
</dbReference>
<dbReference type="InterPro" id="IPR050857">
    <property type="entry name" value="D-2-hydroxyacid_DH"/>
</dbReference>
<name>A0ABU3F0S8_9ENTE</name>
<feature type="domain" description="D-isomer specific 2-hydroxyacid dehydrogenase NAD-binding" evidence="6">
    <location>
        <begin position="136"/>
        <end position="315"/>
    </location>
</feature>
<evidence type="ECO:0000313" key="7">
    <source>
        <dbReference type="EMBL" id="MDT2600720.1"/>
    </source>
</evidence>
<proteinExistence type="inferred from homology"/>
<reference evidence="7 8" key="1">
    <citation type="submission" date="2023-03" db="EMBL/GenBank/DDBJ databases">
        <authorList>
            <person name="Shen W."/>
            <person name="Cai J."/>
        </authorList>
    </citation>
    <scope>NUCLEOTIDE SEQUENCE [LARGE SCALE GENOMIC DNA]</scope>
    <source>
        <strain evidence="7 8">D6-4</strain>
    </source>
</reference>
<sequence length="346" mass="38456">MSKVVVVGDAFVAVDTLKRAAESMGLPEPLEIVMLEWHGEDSPEEFQRNLKLIEEHGPESVDLPEGIMKEIADAEYLFVHLAPVTRQMLERAEKLKLIGTCRGGVEHIAVDSAREKDIPVIHVIRNAEPVADYTIGLIYTVTRNIALSHAAVMQGKWPKKFPNDAYRTTLSEQTVGLVGLGHIGKMVAQRLISLGVNVVAYDPFIDQKKVLASELELRFVSLEELFTEADIVSLHMRVTPETEKLVDEKLLALMKPNAYLINTARPGILDKEAFIDVLKKRKIAGAAIDVVWQEPMHSDDPLLDLDNLVITSHIAGDTVDAIPNSPFLLARKVKEYVKTGESEFII</sequence>
<evidence type="ECO:0000259" key="5">
    <source>
        <dbReference type="Pfam" id="PF00389"/>
    </source>
</evidence>
<dbReference type="InterPro" id="IPR006139">
    <property type="entry name" value="D-isomer_2_OHA_DH_cat_dom"/>
</dbReference>
<feature type="domain" description="D-isomer specific 2-hydroxyacid dehydrogenase catalytic" evidence="5">
    <location>
        <begin position="63"/>
        <end position="340"/>
    </location>
</feature>
<dbReference type="SUPFAM" id="SSF52283">
    <property type="entry name" value="Formate/glycerate dehydrogenase catalytic domain-like"/>
    <property type="match status" value="1"/>
</dbReference>